<evidence type="ECO:0000259" key="3">
    <source>
        <dbReference type="Pfam" id="PF13699"/>
    </source>
</evidence>
<evidence type="ECO:0000313" key="5">
    <source>
        <dbReference type="Proteomes" id="UP000609879"/>
    </source>
</evidence>
<feature type="region of interest" description="Disordered" evidence="1">
    <location>
        <begin position="1234"/>
        <end position="1276"/>
    </location>
</feature>
<evidence type="ECO:0000256" key="1">
    <source>
        <dbReference type="SAM" id="MobiDB-lite"/>
    </source>
</evidence>
<dbReference type="Pfam" id="PF13699">
    <property type="entry name" value="eCIS_core"/>
    <property type="match status" value="1"/>
</dbReference>
<gene>
    <name evidence="4" type="ORF">Ade02nite_14980</name>
</gene>
<feature type="transmembrane region" description="Helical" evidence="2">
    <location>
        <begin position="737"/>
        <end position="758"/>
    </location>
</feature>
<dbReference type="Proteomes" id="UP000609879">
    <property type="component" value="Unassembled WGS sequence"/>
</dbReference>
<proteinExistence type="predicted"/>
<keyword evidence="2" id="KW-0812">Transmembrane</keyword>
<feature type="compositionally biased region" description="Polar residues" evidence="1">
    <location>
        <begin position="1005"/>
        <end position="1016"/>
    </location>
</feature>
<dbReference type="EMBL" id="BOMI01000022">
    <property type="protein sequence ID" value="GID72857.1"/>
    <property type="molecule type" value="Genomic_DNA"/>
</dbReference>
<name>A0ABQ3XYP0_9ACTN</name>
<feature type="transmembrane region" description="Helical" evidence="2">
    <location>
        <begin position="712"/>
        <end position="730"/>
    </location>
</feature>
<evidence type="ECO:0000256" key="2">
    <source>
        <dbReference type="SAM" id="Phobius"/>
    </source>
</evidence>
<feature type="region of interest" description="Disordered" evidence="1">
    <location>
        <begin position="1"/>
        <end position="27"/>
    </location>
</feature>
<accession>A0ABQ3XYP0</accession>
<feature type="region of interest" description="Disordered" evidence="1">
    <location>
        <begin position="159"/>
        <end position="179"/>
    </location>
</feature>
<feature type="region of interest" description="Disordered" evidence="1">
    <location>
        <begin position="990"/>
        <end position="1016"/>
    </location>
</feature>
<evidence type="ECO:0000313" key="4">
    <source>
        <dbReference type="EMBL" id="GID72857.1"/>
    </source>
</evidence>
<protein>
    <recommendedName>
        <fullName evidence="3">eCIS core domain-containing protein</fullName>
    </recommendedName>
</protein>
<sequence>MTQAGGDVTPRSPAPAPTPEPQQRVGHSSAWEAALLIVEDGVAAGATSRSVFLDRLKAELEAMVDDEMRDTPWQGRDCPWISRYVEGFRVRPLADLRAVAARYGDRMVPGTGLPGLRAALVERARDGLRQWRATGEVPRLPPGFPLPPAGLAGAARVLRKPDGSGRPPEAGVPRLGGGQALDGSDRSWLEHAYGQDLSAIRVHRGAAASDAAARQAALAFSLGDDIVLGAEAAGAPPLSRRALLAHEAAHVLQQRSAATTPDPALESDADTAAGHALLGLHHRPRAGGGLRLQRCGTPAAMSQEEIADYLAGNHLRVVVTGETEKFVAGMKKPIAVAANADASVQQVVRQPADQLIVNSPDYPRLTAVAVEEPFPDGSRSTRYLTVHRRTGTFPVTLMFPGRREITAWVLLAPGHVVELHRSIDVAPFDFAGESEKAAPEQLAGQPANTPLLERLGLTLQRADLRRRAVDAGLLSTTVADAWTAVSLAVVARATALQAGEPGAGTGTAIDDALARFATSFGAIPAGLRAPIGALRARAYHGDLARLRSATELLSRAFDTWVVAQLHGKAGGDELAKGITYAGQVEDAVARIEQRAKGGAVRLPAVFHPEAAYVRRELFVSGPQSLGKIVALPLNLWLFSEGGTNWTLRDITNPEETFEYDTTNADRDAAVDNLLKQLADDEEHWPNGRLHVQPPGRPRQSFDTDSDMDFTDWVALFALALTAAGLILVTAGAATPGVVAAGGYLLTASAVVGAATAVVDTVDAYERGRLTAKRLALNALQIVASAAGAGTSTIFANSARQGVSGLAKLGANARYIFLNRSAAAADVVTLLVMTGDTALQLAKLAIKGDARSPDTAARAALALGQLLVQGTITTISAKDAFRGGDLSGHPPVALHEGADGLIVVRPPGGTAGADAPAAPRIAEDLLDKAGTHFSPDHKTLRTAYGEYLARQRAKPDGGDPLGPLDWLKFQSHGKAADYLDATLPAGWREARRGQYPGSRPELIERPSNSPPEGSINPVTKTRWRYKRVTIDDLRPSVDEDGDPFWTFPDLEDGEVLLLPSGTRVWKHPVTKAVIEEHPIGPSVSGQRNRTAGEAVLMSRADVGPEHAAAGTERSHGAASPGLGFDSPYSPAHAPPRVNQAIERAGIETYLRRLRDNAPAGVTYLSTTSTVYTAPSRTLVERTYRIDAIKDGKIHRMFEFKVVVEGGVADVNARFVTDEMSVFPGAEQFGAPKLRVQPAGAPPEGNNVQPPPRLKDLMAPQPGRAPVAPPPEVPGFEASQEVRRRLDDLLEARIQRKTLDPAWMDAQSGAVDVLHRAEAEILGGTDAVKQQKLRDLLKSMTLRTGRHPHTVTTKRLQDFTAAVMALL</sequence>
<feature type="domain" description="eCIS core" evidence="3">
    <location>
        <begin position="181"/>
        <end position="257"/>
    </location>
</feature>
<keyword evidence="2" id="KW-0472">Membrane</keyword>
<dbReference type="InterPro" id="IPR025295">
    <property type="entry name" value="eCIS_core_dom"/>
</dbReference>
<feature type="region of interest" description="Disordered" evidence="1">
    <location>
        <begin position="1103"/>
        <end position="1130"/>
    </location>
</feature>
<reference evidence="4 5" key="1">
    <citation type="submission" date="2021-01" db="EMBL/GenBank/DDBJ databases">
        <title>Whole genome shotgun sequence of Actinoplanes deccanensis NBRC 13994.</title>
        <authorList>
            <person name="Komaki H."/>
            <person name="Tamura T."/>
        </authorList>
    </citation>
    <scope>NUCLEOTIDE SEQUENCE [LARGE SCALE GENOMIC DNA]</scope>
    <source>
        <strain evidence="4 5">NBRC 13994</strain>
    </source>
</reference>
<comment type="caution">
    <text evidence="4">The sequence shown here is derived from an EMBL/GenBank/DDBJ whole genome shotgun (WGS) entry which is preliminary data.</text>
</comment>
<dbReference type="RefSeq" id="WP_203760805.1">
    <property type="nucleotide sequence ID" value="NZ_BAAABO010000006.1"/>
</dbReference>
<organism evidence="4 5">
    <name type="scientific">Paractinoplanes deccanensis</name>
    <dbReference type="NCBI Taxonomy" id="113561"/>
    <lineage>
        <taxon>Bacteria</taxon>
        <taxon>Bacillati</taxon>
        <taxon>Actinomycetota</taxon>
        <taxon>Actinomycetes</taxon>
        <taxon>Micromonosporales</taxon>
        <taxon>Micromonosporaceae</taxon>
        <taxon>Paractinoplanes</taxon>
    </lineage>
</organism>
<keyword evidence="5" id="KW-1185">Reference proteome</keyword>
<keyword evidence="2" id="KW-1133">Transmembrane helix</keyword>